<dbReference type="NCBIfam" id="TIGR03592">
    <property type="entry name" value="yidC_oxa1_cterm"/>
    <property type="match status" value="1"/>
</dbReference>
<keyword evidence="6 13" id="KW-0812">Transmembrane</keyword>
<dbReference type="EMBL" id="UINC01000376">
    <property type="protein sequence ID" value="SUZ54219.1"/>
    <property type="molecule type" value="Genomic_DNA"/>
</dbReference>
<dbReference type="Gene3D" id="2.70.98.90">
    <property type="match status" value="1"/>
</dbReference>
<keyword evidence="8 13" id="KW-1133">Transmembrane helix</keyword>
<evidence type="ECO:0000256" key="10">
    <source>
        <dbReference type="ARBA" id="ARBA00023186"/>
    </source>
</evidence>
<dbReference type="GO" id="GO:0005886">
    <property type="term" value="C:plasma membrane"/>
    <property type="evidence" value="ECO:0007669"/>
    <property type="project" value="UniProtKB-SubCell"/>
</dbReference>
<evidence type="ECO:0000256" key="8">
    <source>
        <dbReference type="ARBA" id="ARBA00022989"/>
    </source>
</evidence>
<dbReference type="GO" id="GO:0051205">
    <property type="term" value="P:protein insertion into membrane"/>
    <property type="evidence" value="ECO:0007669"/>
    <property type="project" value="TreeGrafter"/>
</dbReference>
<evidence type="ECO:0000259" key="14">
    <source>
        <dbReference type="Pfam" id="PF02096"/>
    </source>
</evidence>
<dbReference type="PANTHER" id="PTHR12428">
    <property type="entry name" value="OXA1"/>
    <property type="match status" value="1"/>
</dbReference>
<dbReference type="NCBIfam" id="TIGR03593">
    <property type="entry name" value="yidC_nterm"/>
    <property type="match status" value="1"/>
</dbReference>
<dbReference type="Pfam" id="PF14849">
    <property type="entry name" value="YidC_periplas"/>
    <property type="match status" value="1"/>
</dbReference>
<organism evidence="16">
    <name type="scientific">marine metagenome</name>
    <dbReference type="NCBI Taxonomy" id="408172"/>
    <lineage>
        <taxon>unclassified sequences</taxon>
        <taxon>metagenomes</taxon>
        <taxon>ecological metagenomes</taxon>
    </lineage>
</organism>
<comment type="similarity">
    <text evidence="2">Belongs to the OXA1/ALB3/YidC family. Type 1 subfamily.</text>
</comment>
<dbReference type="PANTHER" id="PTHR12428:SF65">
    <property type="entry name" value="CYTOCHROME C OXIDASE ASSEMBLY PROTEIN COX18, MITOCHONDRIAL"/>
    <property type="match status" value="1"/>
</dbReference>
<dbReference type="PRINTS" id="PR01900">
    <property type="entry name" value="YIDCPROTEIN"/>
</dbReference>
<evidence type="ECO:0000256" key="9">
    <source>
        <dbReference type="ARBA" id="ARBA00023136"/>
    </source>
</evidence>
<proteinExistence type="inferred from homology"/>
<dbReference type="InterPro" id="IPR028055">
    <property type="entry name" value="YidC/Oxa/ALB_C"/>
</dbReference>
<evidence type="ECO:0000256" key="6">
    <source>
        <dbReference type="ARBA" id="ARBA00022692"/>
    </source>
</evidence>
<evidence type="ECO:0000256" key="13">
    <source>
        <dbReference type="SAM" id="Phobius"/>
    </source>
</evidence>
<keyword evidence="4" id="KW-0813">Transport</keyword>
<protein>
    <recommendedName>
        <fullName evidence="3">Membrane protein insertase YidC</fullName>
    </recommendedName>
    <alternativeName>
        <fullName evidence="12">Foldase YidC</fullName>
    </alternativeName>
    <alternativeName>
        <fullName evidence="11">Membrane integrase YidC</fullName>
    </alternativeName>
</protein>
<dbReference type="CDD" id="cd19961">
    <property type="entry name" value="EcYidC-like_peri"/>
    <property type="match status" value="1"/>
</dbReference>
<dbReference type="GO" id="GO:0032977">
    <property type="term" value="F:membrane insertase activity"/>
    <property type="evidence" value="ECO:0007669"/>
    <property type="project" value="InterPro"/>
</dbReference>
<feature type="domain" description="Membrane insertase YidC N-terminal" evidence="15">
    <location>
        <begin position="133"/>
        <end position="377"/>
    </location>
</feature>
<gene>
    <name evidence="16" type="ORF">METZ01_LOCUS7073</name>
</gene>
<keyword evidence="9 13" id="KW-0472">Membrane</keyword>
<keyword evidence="10" id="KW-0143">Chaperone</keyword>
<evidence type="ECO:0000259" key="15">
    <source>
        <dbReference type="Pfam" id="PF14849"/>
    </source>
</evidence>
<dbReference type="AlphaFoldDB" id="A0A381NIJ1"/>
<feature type="transmembrane region" description="Helical" evidence="13">
    <location>
        <begin position="464"/>
        <end position="485"/>
    </location>
</feature>
<evidence type="ECO:0000256" key="4">
    <source>
        <dbReference type="ARBA" id="ARBA00022448"/>
    </source>
</evidence>
<accession>A0A381NIJ1</accession>
<feature type="transmembrane region" description="Helical" evidence="13">
    <location>
        <begin position="545"/>
        <end position="566"/>
    </location>
</feature>
<name>A0A381NIJ1_9ZZZZ</name>
<keyword evidence="7" id="KW-0653">Protein transport</keyword>
<evidence type="ECO:0000256" key="11">
    <source>
        <dbReference type="ARBA" id="ARBA00033245"/>
    </source>
</evidence>
<dbReference type="HAMAP" id="MF_01810">
    <property type="entry name" value="YidC_type1"/>
    <property type="match status" value="1"/>
</dbReference>
<dbReference type="InterPro" id="IPR038221">
    <property type="entry name" value="YidC_periplasmic_sf"/>
</dbReference>
<comment type="subcellular location">
    <subcellularLocation>
        <location evidence="1">Cell inner membrane</location>
        <topology evidence="1">Multi-pass membrane protein</topology>
    </subcellularLocation>
</comment>
<dbReference type="InterPro" id="IPR019998">
    <property type="entry name" value="Membr_insert_YidC"/>
</dbReference>
<feature type="transmembrane region" description="Helical" evidence="13">
    <location>
        <begin position="6"/>
        <end position="23"/>
    </location>
</feature>
<feature type="transmembrane region" description="Helical" evidence="13">
    <location>
        <begin position="505"/>
        <end position="524"/>
    </location>
</feature>
<feature type="domain" description="Membrane insertase YidC/Oxa/ALB C-terminal" evidence="14">
    <location>
        <begin position="401"/>
        <end position="581"/>
    </location>
</feature>
<feature type="transmembrane region" description="Helical" evidence="13">
    <location>
        <begin position="401"/>
        <end position="421"/>
    </location>
</feature>
<evidence type="ECO:0000256" key="12">
    <source>
        <dbReference type="ARBA" id="ARBA00033342"/>
    </source>
</evidence>
<dbReference type="Pfam" id="PF02096">
    <property type="entry name" value="60KD_IMP"/>
    <property type="match status" value="1"/>
</dbReference>
<dbReference type="InterPro" id="IPR001708">
    <property type="entry name" value="YidC/ALB3/OXA1/COX18"/>
</dbReference>
<keyword evidence="5" id="KW-1003">Cell membrane</keyword>
<dbReference type="InterPro" id="IPR028053">
    <property type="entry name" value="Membr_insert_YidC_N"/>
</dbReference>
<evidence type="ECO:0000256" key="2">
    <source>
        <dbReference type="ARBA" id="ARBA00010527"/>
    </source>
</evidence>
<dbReference type="InterPro" id="IPR047196">
    <property type="entry name" value="YidC_ALB_C"/>
</dbReference>
<evidence type="ECO:0000256" key="5">
    <source>
        <dbReference type="ARBA" id="ARBA00022475"/>
    </source>
</evidence>
<evidence type="ECO:0000256" key="1">
    <source>
        <dbReference type="ARBA" id="ARBA00004429"/>
    </source>
</evidence>
<evidence type="ECO:0000256" key="3">
    <source>
        <dbReference type="ARBA" id="ARBA00015325"/>
    </source>
</evidence>
<sequence length="589" mass="66751">MDKNTLLAVVLSGAIMVGWYALFPPPEPLPPEVVKTLDQELTDRTKNSIRPESNELKVEDSILPSATPLSSIKEVDSSLPSKEVIIETDNYRLVLDTRGGIGKSLQLKQFKHTKPRLTLSTWFPFLTSFIGPDYRDEITESNRVQMFGNHLEEVPAFAHEFKGDTKTTAMFRNAVFASSEDHVVLEEGEGNVTLTLTSPIVNGLQLVKIFEASPDNYILNYRVQLINRSNEIRPLEVLYFFGEQRLSDSAGGMQQVSHEGPVFFFDESLQTESTENIENELTVTQMKWLGVEDQYFIGAAVPMTPVRNGFFRAGAYLSELQPNQQGERKLSPYFGVALPPTNLQPNLLVESDFRMFYGPKEDEELMKFGHKLVMSHDMTLEVLAGPLLDLLRLIFGYVGNYGVAIIILTIIVRIVLFPLTFKGMKSMKRMQQLTPRMKKLQEKYKNNKEKLNKEMMELYRKNKVNPLGGCLPLLLQIPVFFALYSSLSSAVELRHAPFIFWIGDLSQPDGLGITPLLMGASMYIQQKMTPQTAMMDSTQAKIMQMLPFIFTIFTFTFPSGLTLYWVTSNILSIAQQQIINRIKTPELEH</sequence>
<dbReference type="PRINTS" id="PR00701">
    <property type="entry name" value="60KDINNERMP"/>
</dbReference>
<reference evidence="16" key="1">
    <citation type="submission" date="2018-05" db="EMBL/GenBank/DDBJ databases">
        <authorList>
            <person name="Lanie J.A."/>
            <person name="Ng W.-L."/>
            <person name="Kazmierczak K.M."/>
            <person name="Andrzejewski T.M."/>
            <person name="Davidsen T.M."/>
            <person name="Wayne K.J."/>
            <person name="Tettelin H."/>
            <person name="Glass J.I."/>
            <person name="Rusch D."/>
            <person name="Podicherti R."/>
            <person name="Tsui H.-C.T."/>
            <person name="Winkler M.E."/>
        </authorList>
    </citation>
    <scope>NUCLEOTIDE SEQUENCE</scope>
</reference>
<dbReference type="CDD" id="cd20070">
    <property type="entry name" value="5TM_YidC_Alb3"/>
    <property type="match status" value="1"/>
</dbReference>
<evidence type="ECO:0000313" key="16">
    <source>
        <dbReference type="EMBL" id="SUZ54219.1"/>
    </source>
</evidence>
<evidence type="ECO:0000256" key="7">
    <source>
        <dbReference type="ARBA" id="ARBA00022927"/>
    </source>
</evidence>
<dbReference type="GO" id="GO:0015031">
    <property type="term" value="P:protein transport"/>
    <property type="evidence" value="ECO:0007669"/>
    <property type="project" value="UniProtKB-KW"/>
</dbReference>